<comment type="caution">
    <text evidence="5">The sequence shown here is derived from an EMBL/GenBank/DDBJ whole genome shotgun (WGS) entry which is preliminary data.</text>
</comment>
<reference evidence="5" key="1">
    <citation type="journal article" date="2023" name="Mol. Phylogenet. Evol.">
        <title>Genome-scale phylogeny and comparative genomics of the fungal order Sordariales.</title>
        <authorList>
            <person name="Hensen N."/>
            <person name="Bonometti L."/>
            <person name="Westerberg I."/>
            <person name="Brannstrom I.O."/>
            <person name="Guillou S."/>
            <person name="Cros-Aarteil S."/>
            <person name="Calhoun S."/>
            <person name="Haridas S."/>
            <person name="Kuo A."/>
            <person name="Mondo S."/>
            <person name="Pangilinan J."/>
            <person name="Riley R."/>
            <person name="LaButti K."/>
            <person name="Andreopoulos B."/>
            <person name="Lipzen A."/>
            <person name="Chen C."/>
            <person name="Yan M."/>
            <person name="Daum C."/>
            <person name="Ng V."/>
            <person name="Clum A."/>
            <person name="Steindorff A."/>
            <person name="Ohm R.A."/>
            <person name="Martin F."/>
            <person name="Silar P."/>
            <person name="Natvig D.O."/>
            <person name="Lalanne C."/>
            <person name="Gautier V."/>
            <person name="Ament-Velasquez S.L."/>
            <person name="Kruys A."/>
            <person name="Hutchinson M.I."/>
            <person name="Powell A.J."/>
            <person name="Barry K."/>
            <person name="Miller A.N."/>
            <person name="Grigoriev I.V."/>
            <person name="Debuchy R."/>
            <person name="Gladieux P."/>
            <person name="Hiltunen Thoren M."/>
            <person name="Johannesson H."/>
        </authorList>
    </citation>
    <scope>NUCLEOTIDE SEQUENCE</scope>
    <source>
        <strain evidence="5">PSN243</strain>
    </source>
</reference>
<keyword evidence="3" id="KW-0732">Signal</keyword>
<evidence type="ECO:0000256" key="2">
    <source>
        <dbReference type="SAM" id="MobiDB-lite"/>
    </source>
</evidence>
<dbReference type="Pfam" id="PF00082">
    <property type="entry name" value="Peptidase_S8"/>
    <property type="match status" value="1"/>
</dbReference>
<dbReference type="InterPro" id="IPR000209">
    <property type="entry name" value="Peptidase_S8/S53_dom"/>
</dbReference>
<feature type="chain" id="PRO_5043922692" description="Peptidase S8/S53 domain-containing protein" evidence="3">
    <location>
        <begin position="25"/>
        <end position="1726"/>
    </location>
</feature>
<feature type="region of interest" description="Disordered" evidence="2">
    <location>
        <begin position="1407"/>
        <end position="1432"/>
    </location>
</feature>
<dbReference type="GO" id="GO:0004252">
    <property type="term" value="F:serine-type endopeptidase activity"/>
    <property type="evidence" value="ECO:0007669"/>
    <property type="project" value="InterPro"/>
</dbReference>
<evidence type="ECO:0000313" key="6">
    <source>
        <dbReference type="Proteomes" id="UP001321760"/>
    </source>
</evidence>
<evidence type="ECO:0000256" key="1">
    <source>
        <dbReference type="ARBA" id="ARBA00022581"/>
    </source>
</evidence>
<evidence type="ECO:0000256" key="3">
    <source>
        <dbReference type="SAM" id="SignalP"/>
    </source>
</evidence>
<proteinExistence type="predicted"/>
<feature type="compositionally biased region" description="Pro residues" evidence="2">
    <location>
        <begin position="326"/>
        <end position="341"/>
    </location>
</feature>
<protein>
    <recommendedName>
        <fullName evidence="4">Peptidase S8/S53 domain-containing protein</fullName>
    </recommendedName>
</protein>
<feature type="domain" description="Peptidase S8/S53" evidence="4">
    <location>
        <begin position="1103"/>
        <end position="1348"/>
    </location>
</feature>
<dbReference type="PANTHER" id="PTHR13037:SF24">
    <property type="entry name" value="POLYCOMB PROTEIN PCL-RELATED"/>
    <property type="match status" value="1"/>
</dbReference>
<feature type="region of interest" description="Disordered" evidence="2">
    <location>
        <begin position="319"/>
        <end position="345"/>
    </location>
</feature>
<organism evidence="5 6">
    <name type="scientific">Podospora aff. communis PSN243</name>
    <dbReference type="NCBI Taxonomy" id="3040156"/>
    <lineage>
        <taxon>Eukaryota</taxon>
        <taxon>Fungi</taxon>
        <taxon>Dikarya</taxon>
        <taxon>Ascomycota</taxon>
        <taxon>Pezizomycotina</taxon>
        <taxon>Sordariomycetes</taxon>
        <taxon>Sordariomycetidae</taxon>
        <taxon>Sordariales</taxon>
        <taxon>Podosporaceae</taxon>
        <taxon>Podospora</taxon>
    </lineage>
</organism>
<dbReference type="Gene3D" id="3.40.50.200">
    <property type="entry name" value="Peptidase S8/S53 domain"/>
    <property type="match status" value="1"/>
</dbReference>
<accession>A0AAV9GTQ3</accession>
<reference evidence="5" key="2">
    <citation type="submission" date="2023-05" db="EMBL/GenBank/DDBJ databases">
        <authorList>
            <consortium name="Lawrence Berkeley National Laboratory"/>
            <person name="Steindorff A."/>
            <person name="Hensen N."/>
            <person name="Bonometti L."/>
            <person name="Westerberg I."/>
            <person name="Brannstrom I.O."/>
            <person name="Guillou S."/>
            <person name="Cros-Aarteil S."/>
            <person name="Calhoun S."/>
            <person name="Haridas S."/>
            <person name="Kuo A."/>
            <person name="Mondo S."/>
            <person name="Pangilinan J."/>
            <person name="Riley R."/>
            <person name="Labutti K."/>
            <person name="Andreopoulos B."/>
            <person name="Lipzen A."/>
            <person name="Chen C."/>
            <person name="Yanf M."/>
            <person name="Daum C."/>
            <person name="Ng V."/>
            <person name="Clum A."/>
            <person name="Ohm R."/>
            <person name="Martin F."/>
            <person name="Silar P."/>
            <person name="Natvig D."/>
            <person name="Lalanne C."/>
            <person name="Gautier V."/>
            <person name="Ament-Velasquez S.L."/>
            <person name="Kruys A."/>
            <person name="Hutchinson M.I."/>
            <person name="Powell A.J."/>
            <person name="Barry K."/>
            <person name="Miller A.N."/>
            <person name="Grigoriev I.V."/>
            <person name="Debuchy R."/>
            <person name="Gladieux P."/>
            <person name="Thoren M.H."/>
            <person name="Johannesson H."/>
        </authorList>
    </citation>
    <scope>NUCLEOTIDE SEQUENCE</scope>
    <source>
        <strain evidence="5">PSN243</strain>
    </source>
</reference>
<dbReference type="EMBL" id="MU865930">
    <property type="protein sequence ID" value="KAK4450980.1"/>
    <property type="molecule type" value="Genomic_DNA"/>
</dbReference>
<feature type="region of interest" description="Disordered" evidence="2">
    <location>
        <begin position="865"/>
        <end position="896"/>
    </location>
</feature>
<feature type="region of interest" description="Disordered" evidence="2">
    <location>
        <begin position="268"/>
        <end position="296"/>
    </location>
</feature>
<keyword evidence="1" id="KW-0945">Host-virus interaction</keyword>
<dbReference type="GO" id="GO:0006508">
    <property type="term" value="P:proteolysis"/>
    <property type="evidence" value="ECO:0007669"/>
    <property type="project" value="InterPro"/>
</dbReference>
<evidence type="ECO:0000259" key="4">
    <source>
        <dbReference type="Pfam" id="PF00082"/>
    </source>
</evidence>
<keyword evidence="6" id="KW-1185">Reference proteome</keyword>
<dbReference type="SUPFAM" id="SSF52743">
    <property type="entry name" value="Subtilisin-like"/>
    <property type="match status" value="1"/>
</dbReference>
<dbReference type="PANTHER" id="PTHR13037">
    <property type="entry name" value="FORMIN"/>
    <property type="match status" value="1"/>
</dbReference>
<dbReference type="PROSITE" id="PS00137">
    <property type="entry name" value="SUBTILASE_HIS"/>
    <property type="match status" value="1"/>
</dbReference>
<gene>
    <name evidence="5" type="ORF">QBC34DRAFT_378805</name>
</gene>
<feature type="compositionally biased region" description="Pro residues" evidence="2">
    <location>
        <begin position="378"/>
        <end position="398"/>
    </location>
</feature>
<sequence>MLQRAHSLGLYALILILLSHFSTAILLRETNKCAPGEYWCQDRCGSDAYGNTCCTTPDGQHNLCGAGTICCHFGCCPSGSVCNLVGGCDTPLGAIAPVQISKSPSSCPSQPVVTSTTWATYQWPDIGFLYATTTTTLTKCNDTIIGMPPPTIRPTTADPSPPVNTGSVIIIGGTATITVPVVTGTSPVTLSTDSHTFTAFPPSSAPSSAPSSPTAATTVFTTTGTDGQTIISSGSHIVIGTNTVTVPQVTAPSTLVTGGAAFTFFPPSPSSPSSALSFPPSFPSPPGPGSGTPGMTTTLPNSELFTFPPVTAPTTIVTGGTTVTALPPPPSPPPDQPPSAPTPSIVTLPENGEIFTLPSVTTPTTIVTGGTTLTVLPPAPTSLPPGTPETPLPSPPSTPSVVTLPENGELFTLPTVTAPTTFTRGGTTLTVLPPTPTVTGTATSTIPGSVITPISGTGIFTLPTFITAPTTITQGTDTITLFPPITPPVITGTGFLALPSNTVVDGTTYTYPCNTGTASSTVTLGRETIVLAPTGQLACFPSVTTIDGTTHTLPCATGSTASTVTFGRETIVLSPTRQLACFASVTVIDGTTHTLPCATGSTASTVTLGRDTLVLEPSRQLACLTGGPVPLPTWTPTGSVTTISGSAFTYPCVTAVTTVTFVQQILTIAPGWPCAGTLTGSPPPSATETDSLTTFSTWPPDKTVSFISTTVEEQSQETDGGSKSTCKLYFFGICIKWGSIEIGGIDWPSLPPGVYPPCLDPGSCPPFKLPPGVHFTGTWPPWPSITIGPDHLLTFPAEPTGSACSSTQTGTFSLDSTSYIVATTDQTTRTISSSTTSTSVTWTACAATNTATSTAATSTAACALLPTGSNQPQPLEPRQTADPPEPGSIDPSTVDFTCERPSNTTYIIYIKTTQWNNETAVSEVEDLLERRKSQNSREYDRVADPSHVWVFNAHNMHVDVAKVFATLLAVDGMPGEDFELDINEHRAVPERSTGWEENGSRALNVSAQPKAVFGPALPLDRRAVHNVNHGQAWHLSQLSLPVNAWWRYWRPEDNVQLPTPYVRPVYEQGRAVGETFHGYWDDSYGRGQWVYIWEHDIYRGHTEFANNPPQEWIGSARESPPSWTGSAAGGHGTIVASMAVGRTVGVAKNANWLLIKGTRHASRFLETLAHVKTHVRHNNAIGKAVVSMAFSWDRAAWGFTADPEMWLNRVALFLNEMQDNEQVVFVAAAASGEGGRVGREAEADQLLEYPPHFAVSNIPGHRVHNMIIVGASTRDGRRDYAQARHPGITIYAPGRDVTVAQYWGPNEYSQESGSSLSTGMVTGLVAYLRGFYPDALASPLLVKHNIMTLYGRVFNPQIYDAIMLGKYAAVPVPPPEHVRVAWNGQCQPNPNAAAGNARARRGNKGLLRRQDQTDEGPACPALPLSPGGDTTIASETSQATVTSASSGLDCLFTATTTNSAGSVSSFCTTPPSSLFPTIPLVTPGPTSFTTPPGSSCAATTTTGTCNLGVPPGVTACVQGVSCVSWVATSARPTPTWSPPSPTGGFWLAEIVWTDDPTKPADRSRVRYRSVLALPDDHPACDLHRGGRSNVFSYVVGSDPADLAWGLDSAPPRIDEPLSPVRNGIFTLSKAVRREGPATHPPCNAENDQDKIGFDTLQRDGRTWDQWLEFGTYRYSRQGTGEDHVTGYCEYDPGEYCGPWGPGYRYRRLWHCMAENDPGWCNGFWAV</sequence>
<dbReference type="InterPro" id="IPR036852">
    <property type="entry name" value="Peptidase_S8/S53_dom_sf"/>
</dbReference>
<feature type="region of interest" description="Disordered" evidence="2">
    <location>
        <begin position="378"/>
        <end position="399"/>
    </location>
</feature>
<dbReference type="InterPro" id="IPR022398">
    <property type="entry name" value="Peptidase_S8_His-AS"/>
</dbReference>
<dbReference type="Proteomes" id="UP001321760">
    <property type="component" value="Unassembled WGS sequence"/>
</dbReference>
<name>A0AAV9GTQ3_9PEZI</name>
<feature type="compositionally biased region" description="Low complexity" evidence="2">
    <location>
        <begin position="268"/>
        <end position="279"/>
    </location>
</feature>
<feature type="signal peptide" evidence="3">
    <location>
        <begin position="1"/>
        <end position="24"/>
    </location>
</feature>
<evidence type="ECO:0000313" key="5">
    <source>
        <dbReference type="EMBL" id="KAK4450980.1"/>
    </source>
</evidence>